<name>A0A4Q9Q027_9APHY</name>
<evidence type="ECO:0000313" key="3">
    <source>
        <dbReference type="Proteomes" id="UP000292082"/>
    </source>
</evidence>
<dbReference type="Proteomes" id="UP000292082">
    <property type="component" value="Unassembled WGS sequence"/>
</dbReference>
<evidence type="ECO:0000313" key="2">
    <source>
        <dbReference type="EMBL" id="TBU59924.1"/>
    </source>
</evidence>
<protein>
    <submittedName>
        <fullName evidence="2">Uncharacterized protein</fullName>
    </submittedName>
</protein>
<sequence length="182" mass="20109">MVCVRSSLARSDRAWVTAEIITPTTSSQSIFPLSRLHTFSAPGGEGGTRFSLIRPWYALTMPATAPAAFSRIGQRRSFSPAMSTTLYRTVTSESWTKGPTAAIIPASNSGMQAGGRGTPPLRVRTPQSRLGQPRCILRRHRRLVTGVLLNPCYSRQLLVPKSRRTPQENARVRPWCSVKWTS</sequence>
<accession>A0A4Q9Q027</accession>
<dbReference type="AlphaFoldDB" id="A0A4Q9Q027"/>
<reference evidence="2 3" key="1">
    <citation type="submission" date="2019-01" db="EMBL/GenBank/DDBJ databases">
        <title>Draft genome sequences of three monokaryotic isolates of the white-rot basidiomycete fungus Dichomitus squalens.</title>
        <authorList>
            <consortium name="DOE Joint Genome Institute"/>
            <person name="Lopez S.C."/>
            <person name="Andreopoulos B."/>
            <person name="Pangilinan J."/>
            <person name="Lipzen A."/>
            <person name="Riley R."/>
            <person name="Ahrendt S."/>
            <person name="Ng V."/>
            <person name="Barry K."/>
            <person name="Daum C."/>
            <person name="Grigoriev I.V."/>
            <person name="Hilden K.S."/>
            <person name="Makela M.R."/>
            <person name="de Vries R.P."/>
        </authorList>
    </citation>
    <scope>NUCLEOTIDE SEQUENCE [LARGE SCALE GENOMIC DNA]</scope>
    <source>
        <strain evidence="2 3">CBS 464.89</strain>
    </source>
</reference>
<dbReference type="EMBL" id="ML145109">
    <property type="protein sequence ID" value="TBU59924.1"/>
    <property type="molecule type" value="Genomic_DNA"/>
</dbReference>
<organism evidence="2 3">
    <name type="scientific">Dichomitus squalens</name>
    <dbReference type="NCBI Taxonomy" id="114155"/>
    <lineage>
        <taxon>Eukaryota</taxon>
        <taxon>Fungi</taxon>
        <taxon>Dikarya</taxon>
        <taxon>Basidiomycota</taxon>
        <taxon>Agaricomycotina</taxon>
        <taxon>Agaricomycetes</taxon>
        <taxon>Polyporales</taxon>
        <taxon>Polyporaceae</taxon>
        <taxon>Dichomitus</taxon>
    </lineage>
</organism>
<proteinExistence type="predicted"/>
<keyword evidence="3" id="KW-1185">Reference proteome</keyword>
<gene>
    <name evidence="2" type="ORF">BD310DRAFT_364943</name>
</gene>
<evidence type="ECO:0000256" key="1">
    <source>
        <dbReference type="SAM" id="MobiDB-lite"/>
    </source>
</evidence>
<feature type="region of interest" description="Disordered" evidence="1">
    <location>
        <begin position="105"/>
        <end position="129"/>
    </location>
</feature>